<keyword evidence="1" id="KW-0808">Transferase</keyword>
<dbReference type="GO" id="GO:0008757">
    <property type="term" value="F:S-adenosylmethionine-dependent methyltransferase activity"/>
    <property type="evidence" value="ECO:0007669"/>
    <property type="project" value="InterPro"/>
</dbReference>
<dbReference type="GO" id="GO:0009312">
    <property type="term" value="P:oligosaccharide biosynthetic process"/>
    <property type="evidence" value="ECO:0007669"/>
    <property type="project" value="InterPro"/>
</dbReference>
<dbReference type="Pfam" id="PF05401">
    <property type="entry name" value="NodS"/>
    <property type="match status" value="1"/>
</dbReference>
<dbReference type="Gene3D" id="3.40.50.150">
    <property type="entry name" value="Vaccinia Virus protein VP39"/>
    <property type="match status" value="1"/>
</dbReference>
<keyword evidence="1" id="KW-0489">Methyltransferase</keyword>
<dbReference type="SUPFAM" id="SSF53335">
    <property type="entry name" value="S-adenosyl-L-methionine-dependent methyltransferases"/>
    <property type="match status" value="1"/>
</dbReference>
<evidence type="ECO:0000313" key="1">
    <source>
        <dbReference type="EMBL" id="RBA39161.1"/>
    </source>
</evidence>
<comment type="caution">
    <text evidence="1">The sequence shown here is derived from an EMBL/GenBank/DDBJ whole genome shotgun (WGS) entry which is preliminary data.</text>
</comment>
<gene>
    <name evidence="1" type="ORF">DQ226_03980</name>
</gene>
<dbReference type="Proteomes" id="UP000252187">
    <property type="component" value="Unassembled WGS sequence"/>
</dbReference>
<dbReference type="AlphaFoldDB" id="A0A365PCP4"/>
<protein>
    <submittedName>
        <fullName evidence="1">Methyltransferase type 12</fullName>
    </submittedName>
</protein>
<sequence length="190" mass="21208">MSTPGHYFEEMYSGSADPWDFAGSWYELRRYGLLVASLPEQRYRVCFEPACSVGVLTEMLAGRCDEVHAVDVVDTAAGQARARIDRAGLDHVHVRTADALDPWPGRSCDLLVLSEFLYYPPADGLDELLTALLTLAEPGGTVAACHWLGQSDDHACHGEDVHAALARRTDLTRIVHHREERFLLEVFRRT</sequence>
<dbReference type="GO" id="GO:0032259">
    <property type="term" value="P:methylation"/>
    <property type="evidence" value="ECO:0007669"/>
    <property type="project" value="UniProtKB-KW"/>
</dbReference>
<proteinExistence type="predicted"/>
<dbReference type="InterPro" id="IPR029063">
    <property type="entry name" value="SAM-dependent_MTases_sf"/>
</dbReference>
<reference evidence="1 2" key="1">
    <citation type="submission" date="2018-06" db="EMBL/GenBank/DDBJ databases">
        <title>Whole genome sequencing of four bacterial strains from South Shetland trench revealing bio-synthetic gene clusters.</title>
        <authorList>
            <person name="Abdel-Mageed W.M."/>
            <person name="Lehri B."/>
            <person name="Jarmusch S.A."/>
            <person name="Miranda K."/>
            <person name="Goodfellow M."/>
            <person name="Jaspars M."/>
            <person name="Karlyshev A.V."/>
        </authorList>
    </citation>
    <scope>NUCLEOTIDE SEQUENCE [LARGE SCALE GENOMIC DNA]</scope>
    <source>
        <strain evidence="1 2">SST1</strain>
    </source>
</reference>
<accession>A0A365PCP4</accession>
<organism evidence="1 2">
    <name type="scientific">Dietzia maris</name>
    <dbReference type="NCBI Taxonomy" id="37915"/>
    <lineage>
        <taxon>Bacteria</taxon>
        <taxon>Bacillati</taxon>
        <taxon>Actinomycetota</taxon>
        <taxon>Actinomycetes</taxon>
        <taxon>Mycobacteriales</taxon>
        <taxon>Dietziaceae</taxon>
        <taxon>Dietzia</taxon>
    </lineage>
</organism>
<name>A0A365PCP4_9ACTN</name>
<dbReference type="EMBL" id="QNTT01000006">
    <property type="protein sequence ID" value="RBA39161.1"/>
    <property type="molecule type" value="Genomic_DNA"/>
</dbReference>
<evidence type="ECO:0000313" key="2">
    <source>
        <dbReference type="Proteomes" id="UP000252187"/>
    </source>
</evidence>
<dbReference type="InterPro" id="IPR008715">
    <property type="entry name" value="SAM-MeTfrase_NodS-like"/>
</dbReference>
<dbReference type="CDD" id="cd02440">
    <property type="entry name" value="AdoMet_MTases"/>
    <property type="match status" value="1"/>
</dbReference>